<evidence type="ECO:0000256" key="4">
    <source>
        <dbReference type="ARBA" id="ARBA00022980"/>
    </source>
</evidence>
<gene>
    <name evidence="7 9" type="primary">rplI</name>
    <name evidence="9" type="ORF">DSCA_00070</name>
</gene>
<dbReference type="InterPro" id="IPR009027">
    <property type="entry name" value="Ribosomal_bL9/RNase_H1_N"/>
</dbReference>
<keyword evidence="5 7" id="KW-0687">Ribonucleoprotein</keyword>
<evidence type="ECO:0000256" key="2">
    <source>
        <dbReference type="ARBA" id="ARBA00022730"/>
    </source>
</evidence>
<dbReference type="InterPro" id="IPR020069">
    <property type="entry name" value="Ribosomal_bL9_C"/>
</dbReference>
<dbReference type="PROSITE" id="PS00651">
    <property type="entry name" value="RIBOSOMAL_L9"/>
    <property type="match status" value="1"/>
</dbReference>
<evidence type="ECO:0000256" key="3">
    <source>
        <dbReference type="ARBA" id="ARBA00022884"/>
    </source>
</evidence>
<dbReference type="Pfam" id="PF01281">
    <property type="entry name" value="Ribosomal_L9_N"/>
    <property type="match status" value="1"/>
</dbReference>
<dbReference type="NCBIfam" id="TIGR00158">
    <property type="entry name" value="L9"/>
    <property type="match status" value="1"/>
</dbReference>
<dbReference type="GO" id="GO:0006412">
    <property type="term" value="P:translation"/>
    <property type="evidence" value="ECO:0007669"/>
    <property type="project" value="UniProtKB-UniRule"/>
</dbReference>
<dbReference type="InterPro" id="IPR000244">
    <property type="entry name" value="Ribosomal_bL9"/>
</dbReference>
<dbReference type="KEGG" id="dalk:DSCA_00070"/>
<evidence type="ECO:0000313" key="9">
    <source>
        <dbReference type="EMBL" id="BBO66077.1"/>
    </source>
</evidence>
<dbReference type="SUPFAM" id="SSF55653">
    <property type="entry name" value="Ribosomal protein L9 C-domain"/>
    <property type="match status" value="1"/>
</dbReference>
<dbReference type="Gene3D" id="3.40.5.10">
    <property type="entry name" value="Ribosomal protein L9, N-terminal domain"/>
    <property type="match status" value="1"/>
</dbReference>
<evidence type="ECO:0000313" key="10">
    <source>
        <dbReference type="Proteomes" id="UP000427906"/>
    </source>
</evidence>
<protein>
    <recommendedName>
        <fullName evidence="6 7">Large ribosomal subunit protein bL9</fullName>
    </recommendedName>
</protein>
<feature type="domain" description="Ribosomal protein L9" evidence="8">
    <location>
        <begin position="13"/>
        <end position="40"/>
    </location>
</feature>
<dbReference type="Gene3D" id="3.10.430.100">
    <property type="entry name" value="Ribosomal protein L9, C-terminal domain"/>
    <property type="match status" value="1"/>
</dbReference>
<dbReference type="EMBL" id="AP021874">
    <property type="protein sequence ID" value="BBO66077.1"/>
    <property type="molecule type" value="Genomic_DNA"/>
</dbReference>
<comment type="function">
    <text evidence="7">Binds to the 23S rRNA.</text>
</comment>
<dbReference type="GO" id="GO:0019843">
    <property type="term" value="F:rRNA binding"/>
    <property type="evidence" value="ECO:0007669"/>
    <property type="project" value="UniProtKB-UniRule"/>
</dbReference>
<evidence type="ECO:0000256" key="7">
    <source>
        <dbReference type="HAMAP-Rule" id="MF_00503"/>
    </source>
</evidence>
<evidence type="ECO:0000256" key="1">
    <source>
        <dbReference type="ARBA" id="ARBA00010605"/>
    </source>
</evidence>
<comment type="similarity">
    <text evidence="1 7">Belongs to the bacterial ribosomal protein bL9 family.</text>
</comment>
<dbReference type="RefSeq" id="WP_155314503.1">
    <property type="nucleotide sequence ID" value="NZ_AP021874.1"/>
</dbReference>
<dbReference type="HAMAP" id="MF_00503">
    <property type="entry name" value="Ribosomal_bL9"/>
    <property type="match status" value="1"/>
</dbReference>
<dbReference type="SUPFAM" id="SSF55658">
    <property type="entry name" value="L9 N-domain-like"/>
    <property type="match status" value="1"/>
</dbReference>
<proteinExistence type="inferred from homology"/>
<evidence type="ECO:0000256" key="6">
    <source>
        <dbReference type="ARBA" id="ARBA00035292"/>
    </source>
</evidence>
<reference evidence="9 10" key="1">
    <citation type="submission" date="2019-11" db="EMBL/GenBank/DDBJ databases">
        <title>Comparative genomics of hydrocarbon-degrading Desulfosarcina strains.</title>
        <authorList>
            <person name="Watanabe M."/>
            <person name="Kojima H."/>
            <person name="Fukui M."/>
        </authorList>
    </citation>
    <scope>NUCLEOTIDE SEQUENCE [LARGE SCALE GENOMIC DNA]</scope>
    <source>
        <strain evidence="9 10">PL12</strain>
    </source>
</reference>
<dbReference type="AlphaFoldDB" id="A0A5K7YNB6"/>
<evidence type="ECO:0000259" key="8">
    <source>
        <dbReference type="PROSITE" id="PS00651"/>
    </source>
</evidence>
<dbReference type="GO" id="GO:0003735">
    <property type="term" value="F:structural constituent of ribosome"/>
    <property type="evidence" value="ECO:0007669"/>
    <property type="project" value="InterPro"/>
</dbReference>
<accession>A0A5K7YNB6</accession>
<dbReference type="GO" id="GO:1990904">
    <property type="term" value="C:ribonucleoprotein complex"/>
    <property type="evidence" value="ECO:0007669"/>
    <property type="project" value="UniProtKB-KW"/>
</dbReference>
<dbReference type="InterPro" id="IPR020070">
    <property type="entry name" value="Ribosomal_bL9_N"/>
</dbReference>
<dbReference type="InterPro" id="IPR020594">
    <property type="entry name" value="Ribosomal_bL9_bac/chp"/>
</dbReference>
<name>A0A5K7YNB6_9BACT</name>
<dbReference type="OrthoDB" id="9788336at2"/>
<dbReference type="GO" id="GO:0005840">
    <property type="term" value="C:ribosome"/>
    <property type="evidence" value="ECO:0007669"/>
    <property type="project" value="UniProtKB-KW"/>
</dbReference>
<keyword evidence="2 7" id="KW-0699">rRNA-binding</keyword>
<dbReference type="InterPro" id="IPR036935">
    <property type="entry name" value="Ribosomal_bL9_N_sf"/>
</dbReference>
<dbReference type="Proteomes" id="UP000427906">
    <property type="component" value="Chromosome"/>
</dbReference>
<dbReference type="Pfam" id="PF03948">
    <property type="entry name" value="Ribosomal_L9_C"/>
    <property type="match status" value="1"/>
</dbReference>
<dbReference type="InterPro" id="IPR036791">
    <property type="entry name" value="Ribosomal_bL9_C_sf"/>
</dbReference>
<keyword evidence="10" id="KW-1185">Reference proteome</keyword>
<evidence type="ECO:0000256" key="5">
    <source>
        <dbReference type="ARBA" id="ARBA00023274"/>
    </source>
</evidence>
<organism evidence="9 10">
    <name type="scientific">Desulfosarcina alkanivorans</name>
    <dbReference type="NCBI Taxonomy" id="571177"/>
    <lineage>
        <taxon>Bacteria</taxon>
        <taxon>Pseudomonadati</taxon>
        <taxon>Thermodesulfobacteriota</taxon>
        <taxon>Desulfobacteria</taxon>
        <taxon>Desulfobacterales</taxon>
        <taxon>Desulfosarcinaceae</taxon>
        <taxon>Desulfosarcina</taxon>
    </lineage>
</organism>
<keyword evidence="3 7" id="KW-0694">RNA-binding</keyword>
<sequence>MKVILKETISSLGIIGSEVNVADGYARNYLLPQGKAVPATNQQRKLLEQEKAKFELQIAKEKEFAQEMATRLEAITVAIASKVHEADKLYGSVTVRDIIDALKKQDVEVEKRMVLLNEPIKTIGTFKVPIRVYQGVKPEITVEVVPEEA</sequence>
<dbReference type="PANTHER" id="PTHR21368">
    <property type="entry name" value="50S RIBOSOMAL PROTEIN L9"/>
    <property type="match status" value="1"/>
</dbReference>
<keyword evidence="4 7" id="KW-0689">Ribosomal protein</keyword>